<dbReference type="EMBL" id="CM016554">
    <property type="protein sequence ID" value="TKW26825.1"/>
    <property type="molecule type" value="Genomic_DNA"/>
</dbReference>
<feature type="chain" id="PRO_5020733946" evidence="1">
    <location>
        <begin position="17"/>
        <end position="44"/>
    </location>
</feature>
<evidence type="ECO:0000313" key="3">
    <source>
        <dbReference type="Proteomes" id="UP000298652"/>
    </source>
</evidence>
<name>A0A4U6VE16_SETVI</name>
<evidence type="ECO:0000313" key="2">
    <source>
        <dbReference type="EMBL" id="TKW26825.1"/>
    </source>
</evidence>
<dbReference type="Proteomes" id="UP000298652">
    <property type="component" value="Chromosome 3"/>
</dbReference>
<protein>
    <submittedName>
        <fullName evidence="2">Uncharacterized protein</fullName>
    </submittedName>
</protein>
<proteinExistence type="predicted"/>
<keyword evidence="3" id="KW-1185">Reference proteome</keyword>
<sequence>MISAGLFFILFSHSFSFSGNLGLKHYIHLTIFFYDHLLYEAKIM</sequence>
<feature type="signal peptide" evidence="1">
    <location>
        <begin position="1"/>
        <end position="16"/>
    </location>
</feature>
<accession>A0A4U6VE16</accession>
<keyword evidence="1" id="KW-0732">Signal</keyword>
<reference evidence="2" key="1">
    <citation type="submission" date="2019-03" db="EMBL/GenBank/DDBJ databases">
        <title>WGS assembly of Setaria viridis.</title>
        <authorList>
            <person name="Huang P."/>
            <person name="Jenkins J."/>
            <person name="Grimwood J."/>
            <person name="Barry K."/>
            <person name="Healey A."/>
            <person name="Mamidi S."/>
            <person name="Sreedasyam A."/>
            <person name="Shu S."/>
            <person name="Feldman M."/>
            <person name="Wu J."/>
            <person name="Yu Y."/>
            <person name="Chen C."/>
            <person name="Johnson J."/>
            <person name="Rokhsar D."/>
            <person name="Baxter I."/>
            <person name="Schmutz J."/>
            <person name="Brutnell T."/>
            <person name="Kellogg E."/>
        </authorList>
    </citation>
    <scope>NUCLEOTIDE SEQUENCE [LARGE SCALE GENOMIC DNA]</scope>
</reference>
<organism evidence="2 3">
    <name type="scientific">Setaria viridis</name>
    <name type="common">Green bristlegrass</name>
    <name type="synonym">Setaria italica subsp. viridis</name>
    <dbReference type="NCBI Taxonomy" id="4556"/>
    <lineage>
        <taxon>Eukaryota</taxon>
        <taxon>Viridiplantae</taxon>
        <taxon>Streptophyta</taxon>
        <taxon>Embryophyta</taxon>
        <taxon>Tracheophyta</taxon>
        <taxon>Spermatophyta</taxon>
        <taxon>Magnoliopsida</taxon>
        <taxon>Liliopsida</taxon>
        <taxon>Poales</taxon>
        <taxon>Poaceae</taxon>
        <taxon>PACMAD clade</taxon>
        <taxon>Panicoideae</taxon>
        <taxon>Panicodae</taxon>
        <taxon>Paniceae</taxon>
        <taxon>Cenchrinae</taxon>
        <taxon>Setaria</taxon>
    </lineage>
</organism>
<dbReference type="AlphaFoldDB" id="A0A4U6VE16"/>
<gene>
    <name evidence="2" type="ORF">SEVIR_3G216750v2</name>
</gene>
<dbReference type="Gramene" id="TKW26825">
    <property type="protein sequence ID" value="TKW26825"/>
    <property type="gene ID" value="SEVIR_3G216750v2"/>
</dbReference>
<evidence type="ECO:0000256" key="1">
    <source>
        <dbReference type="SAM" id="SignalP"/>
    </source>
</evidence>